<evidence type="ECO:0000256" key="5">
    <source>
        <dbReference type="ARBA" id="ARBA00023004"/>
    </source>
</evidence>
<feature type="transmembrane region" description="Helical" evidence="7">
    <location>
        <begin position="81"/>
        <end position="99"/>
    </location>
</feature>
<feature type="transmembrane region" description="Helical" evidence="7">
    <location>
        <begin position="150"/>
        <end position="167"/>
    </location>
</feature>
<dbReference type="GO" id="GO:0016679">
    <property type="term" value="F:oxidoreductase activity, acting on diphenols and related substances as donors"/>
    <property type="evidence" value="ECO:0007669"/>
    <property type="project" value="TreeGrafter"/>
</dbReference>
<accession>A0A953NAB6</accession>
<reference evidence="9" key="1">
    <citation type="submission" date="2021-07" db="EMBL/GenBank/DDBJ databases">
        <title>New genus and species of the family Alcaligenaceae.</title>
        <authorList>
            <person name="Hahn M.W."/>
        </authorList>
    </citation>
    <scope>NUCLEOTIDE SEQUENCE</scope>
    <source>
        <strain evidence="9">LF4-65</strain>
    </source>
</reference>
<dbReference type="GO" id="GO:0009055">
    <property type="term" value="F:electron transfer activity"/>
    <property type="evidence" value="ECO:0007669"/>
    <property type="project" value="UniProtKB-UniRule"/>
</dbReference>
<keyword evidence="7" id="KW-1003">Cell membrane</keyword>
<keyword evidence="7" id="KW-0288">FMN</keyword>
<comment type="function">
    <text evidence="7">Part of the MsrPQ system that repairs oxidized periplasmic proteins containing methionine sulfoxide residues (Met-O), using respiratory chain electrons. Thus protects these proteins from oxidative-stress damage caused by reactive species of oxygen and chlorine generated by the host defense mechanisms. MsrPQ is essential for the maintenance of envelope integrity under bleach stress, rescuing a wide series of structurally unrelated periplasmic proteins from methionine oxidation. MsrQ provides electrons for reduction to the reductase catalytic subunit MsrP, using the quinone pool of the respiratory chain.</text>
</comment>
<evidence type="ECO:0000256" key="4">
    <source>
        <dbReference type="ARBA" id="ARBA00022989"/>
    </source>
</evidence>
<evidence type="ECO:0000256" key="2">
    <source>
        <dbReference type="ARBA" id="ARBA00022448"/>
    </source>
</evidence>
<organism evidence="9 10">
    <name type="scientific">Zwartia hollandica</name>
    <dbReference type="NCBI Taxonomy" id="324606"/>
    <lineage>
        <taxon>Bacteria</taxon>
        <taxon>Pseudomonadati</taxon>
        <taxon>Pseudomonadota</taxon>
        <taxon>Betaproteobacteria</taxon>
        <taxon>Burkholderiales</taxon>
        <taxon>Alcaligenaceae</taxon>
        <taxon>Zwartia</taxon>
    </lineage>
</organism>
<dbReference type="PANTHER" id="PTHR36964:SF1">
    <property type="entry name" value="PROTEIN-METHIONINE-SULFOXIDE REDUCTASE HEME-BINDING SUBUNIT MSRQ"/>
    <property type="match status" value="1"/>
</dbReference>
<dbReference type="GO" id="GO:0046872">
    <property type="term" value="F:metal ion binding"/>
    <property type="evidence" value="ECO:0007669"/>
    <property type="project" value="UniProtKB-KW"/>
</dbReference>
<feature type="transmembrane region" description="Helical" evidence="7">
    <location>
        <begin position="119"/>
        <end position="138"/>
    </location>
</feature>
<keyword evidence="7" id="KW-0349">Heme</keyword>
<feature type="transmembrane region" description="Helical" evidence="7">
    <location>
        <begin position="179"/>
        <end position="198"/>
    </location>
</feature>
<keyword evidence="7" id="KW-0249">Electron transport</keyword>
<dbReference type="InterPro" id="IPR013130">
    <property type="entry name" value="Fe3_Rdtase_TM_dom"/>
</dbReference>
<keyword evidence="7" id="KW-0479">Metal-binding</keyword>
<feature type="transmembrane region" description="Helical" evidence="7">
    <location>
        <begin position="12"/>
        <end position="29"/>
    </location>
</feature>
<comment type="cofactor">
    <cofactor evidence="7">
        <name>FMN</name>
        <dbReference type="ChEBI" id="CHEBI:58210"/>
    </cofactor>
    <text evidence="7">Binds 1 FMN per subunit.</text>
</comment>
<dbReference type="AlphaFoldDB" id="A0A953NAB6"/>
<keyword evidence="10" id="KW-1185">Reference proteome</keyword>
<comment type="cofactor">
    <cofactor evidence="7">
        <name>heme b</name>
        <dbReference type="ChEBI" id="CHEBI:60344"/>
    </cofactor>
    <text evidence="7">Binds 1 heme b (iron(II)-protoporphyrin IX) group per subunit.</text>
</comment>
<name>A0A953NAB6_9BURK</name>
<dbReference type="HAMAP" id="MF_01207">
    <property type="entry name" value="MsrQ"/>
    <property type="match status" value="1"/>
</dbReference>
<evidence type="ECO:0000259" key="8">
    <source>
        <dbReference type="Pfam" id="PF01794"/>
    </source>
</evidence>
<comment type="subcellular location">
    <subcellularLocation>
        <location evidence="7">Cell membrane</location>
        <topology evidence="7">Multi-pass membrane protein</topology>
    </subcellularLocation>
    <subcellularLocation>
        <location evidence="1">Membrane</location>
        <topology evidence="1">Multi-pass membrane protein</topology>
    </subcellularLocation>
</comment>
<evidence type="ECO:0000256" key="7">
    <source>
        <dbReference type="HAMAP-Rule" id="MF_01207"/>
    </source>
</evidence>
<protein>
    <recommendedName>
        <fullName evidence="7">Protein-methionine-sulfoxide reductase heme-binding subunit MsrQ</fullName>
    </recommendedName>
    <alternativeName>
        <fullName evidence="7">Flavocytochrome MsrQ</fullName>
    </alternativeName>
</protein>
<dbReference type="RefSeq" id="WP_259661828.1">
    <property type="nucleotide sequence ID" value="NZ_JAHXRI010000010.1"/>
</dbReference>
<dbReference type="GO" id="GO:0005886">
    <property type="term" value="C:plasma membrane"/>
    <property type="evidence" value="ECO:0007669"/>
    <property type="project" value="UniProtKB-SubCell"/>
</dbReference>
<comment type="subunit">
    <text evidence="7">Heterodimer of a catalytic subunit (MsrP) and a heme-binding subunit (MsrQ).</text>
</comment>
<dbReference type="GO" id="GO:0030091">
    <property type="term" value="P:protein repair"/>
    <property type="evidence" value="ECO:0007669"/>
    <property type="project" value="UniProtKB-UniRule"/>
</dbReference>
<evidence type="ECO:0000256" key="6">
    <source>
        <dbReference type="ARBA" id="ARBA00023136"/>
    </source>
</evidence>
<dbReference type="Pfam" id="PF01794">
    <property type="entry name" value="Ferric_reduct"/>
    <property type="match status" value="1"/>
</dbReference>
<gene>
    <name evidence="7" type="primary">msrQ</name>
    <name evidence="9" type="ORF">KZZ10_12305</name>
</gene>
<keyword evidence="6 7" id="KW-0472">Membrane</keyword>
<evidence type="ECO:0000256" key="3">
    <source>
        <dbReference type="ARBA" id="ARBA00022692"/>
    </source>
</evidence>
<keyword evidence="4 7" id="KW-1133">Transmembrane helix</keyword>
<dbReference type="InterPro" id="IPR022837">
    <property type="entry name" value="MsrQ-like"/>
</dbReference>
<keyword evidence="3 7" id="KW-0812">Transmembrane</keyword>
<keyword evidence="5 7" id="KW-0408">Iron</keyword>
<dbReference type="EMBL" id="JAHXRI010000010">
    <property type="protein sequence ID" value="MBZ1351430.1"/>
    <property type="molecule type" value="Genomic_DNA"/>
</dbReference>
<keyword evidence="2 7" id="KW-0813">Transport</keyword>
<dbReference type="GO" id="GO:0010181">
    <property type="term" value="F:FMN binding"/>
    <property type="evidence" value="ECO:0007669"/>
    <property type="project" value="UniProtKB-UniRule"/>
</dbReference>
<dbReference type="GO" id="GO:0020037">
    <property type="term" value="F:heme binding"/>
    <property type="evidence" value="ECO:0007669"/>
    <property type="project" value="UniProtKB-UniRule"/>
</dbReference>
<dbReference type="PANTHER" id="PTHR36964">
    <property type="entry name" value="PROTEIN-METHIONINE-SULFOXIDE REDUCTASE HEME-BINDING SUBUNIT MSRQ"/>
    <property type="match status" value="1"/>
</dbReference>
<feature type="domain" description="Ferric oxidoreductase" evidence="8">
    <location>
        <begin position="49"/>
        <end position="161"/>
    </location>
</feature>
<sequence length="207" mass="24202">MKTLSSRDIDRCKPLLFLLGLYPLLRWVWLGVQNELTANPTEFLTRSSGTWTLVCLLVTLGVSPLRQWVKQPALVRLRRMCGLFTFFYAVLHALSWAWWDQSFGWASMLTDIWKRPFILVGAAAFLTMSLLALTSTHGWMRRLGAHWQRLHRMIYLIGVLAILHYWWHKAGKNDLQTVMIYAAVLAALLLWRVVRWRLQRSRALLKP</sequence>
<evidence type="ECO:0000313" key="9">
    <source>
        <dbReference type="EMBL" id="MBZ1351430.1"/>
    </source>
</evidence>
<comment type="similarity">
    <text evidence="7">Belongs to the MsrQ family.</text>
</comment>
<keyword evidence="7" id="KW-0285">Flavoprotein</keyword>
<proteinExistence type="inferred from homology"/>
<feature type="transmembrane region" description="Helical" evidence="7">
    <location>
        <begin position="49"/>
        <end position="69"/>
    </location>
</feature>
<evidence type="ECO:0000313" key="10">
    <source>
        <dbReference type="Proteomes" id="UP000739565"/>
    </source>
</evidence>
<dbReference type="Proteomes" id="UP000739565">
    <property type="component" value="Unassembled WGS sequence"/>
</dbReference>
<comment type="caution">
    <text evidence="9">The sequence shown here is derived from an EMBL/GenBank/DDBJ whole genome shotgun (WGS) entry which is preliminary data.</text>
</comment>
<evidence type="ECO:0000256" key="1">
    <source>
        <dbReference type="ARBA" id="ARBA00004141"/>
    </source>
</evidence>